<reference evidence="2" key="1">
    <citation type="submission" date="2024-06" db="EMBL/GenBank/DDBJ databases">
        <authorList>
            <consortium name="consrtm"/>
            <person name="Uemura M."/>
            <person name="Terahara T."/>
        </authorList>
    </citation>
    <scope>NUCLEOTIDE SEQUENCE</scope>
    <source>
        <strain evidence="2">KM77-8</strain>
    </source>
</reference>
<sequence>MDGRLYGDLARALPEAVLQWAPAACPLLCLVPLGLLLTRLTWPVRWGVLYVAGWPPGCSHRNSPRSARPC</sequence>
<keyword evidence="1" id="KW-1133">Transmembrane helix</keyword>
<evidence type="ECO:0000256" key="1">
    <source>
        <dbReference type="SAM" id="Phobius"/>
    </source>
</evidence>
<feature type="transmembrane region" description="Helical" evidence="1">
    <location>
        <begin position="20"/>
        <end position="37"/>
    </location>
</feature>
<dbReference type="AlphaFoldDB" id="A0AAT9HAF3"/>
<protein>
    <submittedName>
        <fullName evidence="2">Uncharacterized protein</fullName>
    </submittedName>
</protein>
<accession>A0AAT9HAF3</accession>
<name>A0AAT9HAF3_9ACTN</name>
<dbReference type="EMBL" id="AP035768">
    <property type="protein sequence ID" value="BFO14363.1"/>
    <property type="molecule type" value="Genomic_DNA"/>
</dbReference>
<evidence type="ECO:0000313" key="2">
    <source>
        <dbReference type="EMBL" id="BFO14363.1"/>
    </source>
</evidence>
<proteinExistence type="predicted"/>
<keyword evidence="1" id="KW-0472">Membrane</keyword>
<gene>
    <name evidence="2" type="ORF">SHKM778_07510</name>
</gene>
<organism evidence="2">
    <name type="scientific">Streptomyces haneummycinicus</name>
    <dbReference type="NCBI Taxonomy" id="3074435"/>
    <lineage>
        <taxon>Bacteria</taxon>
        <taxon>Bacillati</taxon>
        <taxon>Actinomycetota</taxon>
        <taxon>Actinomycetes</taxon>
        <taxon>Kitasatosporales</taxon>
        <taxon>Streptomycetaceae</taxon>
        <taxon>Streptomyces</taxon>
    </lineage>
</organism>
<reference evidence="2" key="2">
    <citation type="submission" date="2024-07" db="EMBL/GenBank/DDBJ databases">
        <title>Streptomyces haneummycinica sp. nov., a new antibiotic-producing actinobacterium isolated from marine sediment.</title>
        <authorList>
            <person name="Uemura M."/>
            <person name="Hamada M."/>
            <person name="Hirano S."/>
            <person name="Kobayashi K."/>
            <person name="Ohshiro T."/>
            <person name="Kobayashi T."/>
            <person name="Terahara T."/>
        </authorList>
    </citation>
    <scope>NUCLEOTIDE SEQUENCE</scope>
    <source>
        <strain evidence="2">KM77-8</strain>
    </source>
</reference>
<keyword evidence="1" id="KW-0812">Transmembrane</keyword>